<evidence type="ECO:0000256" key="1">
    <source>
        <dbReference type="SAM" id="Coils"/>
    </source>
</evidence>
<feature type="coiled-coil region" evidence="1">
    <location>
        <begin position="95"/>
        <end position="136"/>
    </location>
</feature>
<feature type="coiled-coil region" evidence="1">
    <location>
        <begin position="345"/>
        <end position="379"/>
    </location>
</feature>
<dbReference type="EMBL" id="PVWO01000004">
    <property type="protein sequence ID" value="PSB59502.1"/>
    <property type="molecule type" value="Genomic_DNA"/>
</dbReference>
<evidence type="ECO:0000313" key="2">
    <source>
        <dbReference type="EMBL" id="PSB59502.1"/>
    </source>
</evidence>
<comment type="caution">
    <text evidence="2">The sequence shown here is derived from an EMBL/GenBank/DDBJ whole genome shotgun (WGS) entry which is preliminary data.</text>
</comment>
<feature type="coiled-coil region" evidence="1">
    <location>
        <begin position="193"/>
        <end position="223"/>
    </location>
</feature>
<accession>A0A2T1GNI2</accession>
<name>A0A2T1GNI2_9CYAN</name>
<keyword evidence="3" id="KW-1185">Reference proteome</keyword>
<sequence length="477" mass="54554">MSRKKSSIFKQWLTTGSVAFVASGGCSLPFTQNLAQSALIGLATLPGVAVSRLVRSRQRQQQVHRQLARGKLRLNQMHYRGEILNKQLRSRDKERQEIEIRVAQLQSLAASLKARIDTDSQQYQQLEQQLAALTHHCQEQQTFATKLDRKIQDKQALSLEVDTEFNHLKLEVSQLEAVKSQTVGSIDLFKISLRNIQSEIERCTETKQELEREIQQLQRQELDNGSLDRSLEQQELDNGNLDRSLEQQHQLIHELDSAITNRQHTHQNLTVEIDRLEQIVTARSTELADRDRELVAAQQQLTETELAIKSKQATLDELAAAIVARNDELESSPEYLAERLHQRELKTARLELSSRQAELDNLELKIQAKRQEIDDIGVEKILQIFEPQPPQVSRDIDSIAPSGTWHDKFIDNPHLPVLQHIEKHGTITEAEASIKLGNARSVRQFANKLEEYTPDLPFSIRVESSPKGNRYLKETQN</sequence>
<gene>
    <name evidence="2" type="ORF">C7B77_00470</name>
</gene>
<protein>
    <submittedName>
        <fullName evidence="2">Uncharacterized protein</fullName>
    </submittedName>
</protein>
<dbReference type="PROSITE" id="PS51257">
    <property type="entry name" value="PROKAR_LIPOPROTEIN"/>
    <property type="match status" value="1"/>
</dbReference>
<evidence type="ECO:0000313" key="3">
    <source>
        <dbReference type="Proteomes" id="UP000238937"/>
    </source>
</evidence>
<dbReference type="Proteomes" id="UP000238937">
    <property type="component" value="Unassembled WGS sequence"/>
</dbReference>
<dbReference type="RefSeq" id="WP_106299356.1">
    <property type="nucleotide sequence ID" value="NZ_PVWO01000004.1"/>
</dbReference>
<keyword evidence="1" id="KW-0175">Coiled coil</keyword>
<reference evidence="2 3" key="1">
    <citation type="submission" date="2018-03" db="EMBL/GenBank/DDBJ databases">
        <title>The ancient ancestry and fast evolution of plastids.</title>
        <authorList>
            <person name="Moore K.R."/>
            <person name="Magnabosco C."/>
            <person name="Momper L."/>
            <person name="Gold D.A."/>
            <person name="Bosak T."/>
            <person name="Fournier G.P."/>
        </authorList>
    </citation>
    <scope>NUCLEOTIDE SEQUENCE [LARGE SCALE GENOMIC DNA]</scope>
    <source>
        <strain evidence="2 3">CCALA 037</strain>
    </source>
</reference>
<organism evidence="2 3">
    <name type="scientific">Chamaesiphon polymorphus CCALA 037</name>
    <dbReference type="NCBI Taxonomy" id="2107692"/>
    <lineage>
        <taxon>Bacteria</taxon>
        <taxon>Bacillati</taxon>
        <taxon>Cyanobacteriota</taxon>
        <taxon>Cyanophyceae</taxon>
        <taxon>Gomontiellales</taxon>
        <taxon>Chamaesiphonaceae</taxon>
        <taxon>Chamaesiphon</taxon>
    </lineage>
</organism>
<proteinExistence type="predicted"/>
<dbReference type="AlphaFoldDB" id="A0A2T1GNI2"/>
<dbReference type="OrthoDB" id="9817455at2"/>